<accession>A0ABX8XIH6</accession>
<evidence type="ECO:0000313" key="2">
    <source>
        <dbReference type="EMBL" id="QYX75403.1"/>
    </source>
</evidence>
<organism evidence="2 3">
    <name type="scientific">Streptomyces akebiae</name>
    <dbReference type="NCBI Taxonomy" id="2865673"/>
    <lineage>
        <taxon>Bacteria</taxon>
        <taxon>Bacillati</taxon>
        <taxon>Actinomycetota</taxon>
        <taxon>Actinomycetes</taxon>
        <taxon>Kitasatosporales</taxon>
        <taxon>Streptomycetaceae</taxon>
        <taxon>Streptomyces</taxon>
    </lineage>
</organism>
<dbReference type="EMBL" id="CP080647">
    <property type="protein sequence ID" value="QYX75403.1"/>
    <property type="molecule type" value="Genomic_DNA"/>
</dbReference>
<feature type="region of interest" description="Disordered" evidence="1">
    <location>
        <begin position="1"/>
        <end position="23"/>
    </location>
</feature>
<keyword evidence="3" id="KW-1185">Reference proteome</keyword>
<proteinExistence type="predicted"/>
<sequence>MPSVEARGNCSGVTDSGTAGPSRTRRFMASITGCPAAAANAEGWIRGRERTRPGRRPAADTACRGGWNDDRTVWPSAPATGRCARGNGGNHLPWVDPARDLVISSRRGAEVEMLLARVSRAVAPGG</sequence>
<dbReference type="Proteomes" id="UP000827138">
    <property type="component" value="Chromosome"/>
</dbReference>
<gene>
    <name evidence="2" type="ORF">K1J60_01705</name>
</gene>
<feature type="region of interest" description="Disordered" evidence="1">
    <location>
        <begin position="45"/>
        <end position="70"/>
    </location>
</feature>
<feature type="compositionally biased region" description="Polar residues" evidence="1">
    <location>
        <begin position="11"/>
        <end position="21"/>
    </location>
</feature>
<protein>
    <submittedName>
        <fullName evidence="2">Uncharacterized protein</fullName>
    </submittedName>
</protein>
<name>A0ABX8XIH6_9ACTN</name>
<evidence type="ECO:0000313" key="3">
    <source>
        <dbReference type="Proteomes" id="UP000827138"/>
    </source>
</evidence>
<reference evidence="2 3" key="1">
    <citation type="submission" date="2021-08" db="EMBL/GenBank/DDBJ databases">
        <authorList>
            <person name="Ping M."/>
        </authorList>
    </citation>
    <scope>NUCLEOTIDE SEQUENCE [LARGE SCALE GENOMIC DNA]</scope>
    <source>
        <strain evidence="2 3">MG28</strain>
    </source>
</reference>
<evidence type="ECO:0000256" key="1">
    <source>
        <dbReference type="SAM" id="MobiDB-lite"/>
    </source>
</evidence>
<dbReference type="RefSeq" id="WP_220644572.1">
    <property type="nucleotide sequence ID" value="NZ_CP080647.1"/>
</dbReference>